<evidence type="ECO:0000259" key="3">
    <source>
        <dbReference type="PROSITE" id="PS50937"/>
    </source>
</evidence>
<dbReference type="SUPFAM" id="SSF46955">
    <property type="entry name" value="Putative DNA-binding domain"/>
    <property type="match status" value="1"/>
</dbReference>
<dbReference type="InterPro" id="IPR000551">
    <property type="entry name" value="MerR-type_HTH_dom"/>
</dbReference>
<reference evidence="4 5" key="1">
    <citation type="submission" date="2024-03" db="EMBL/GenBank/DDBJ databases">
        <title>Draft genome sequence of Pseudonocardia nematodicida JCM 31783.</title>
        <authorList>
            <person name="Butdee W."/>
            <person name="Duangmal K."/>
        </authorList>
    </citation>
    <scope>NUCLEOTIDE SEQUENCE [LARGE SCALE GENOMIC DNA]</scope>
    <source>
        <strain evidence="4 5">JCM 31783</strain>
    </source>
</reference>
<organism evidence="4 5">
    <name type="scientific">Pseudonocardia nematodicida</name>
    <dbReference type="NCBI Taxonomy" id="1206997"/>
    <lineage>
        <taxon>Bacteria</taxon>
        <taxon>Bacillati</taxon>
        <taxon>Actinomycetota</taxon>
        <taxon>Actinomycetes</taxon>
        <taxon>Pseudonocardiales</taxon>
        <taxon>Pseudonocardiaceae</taxon>
        <taxon>Pseudonocardia</taxon>
    </lineage>
</organism>
<evidence type="ECO:0000256" key="2">
    <source>
        <dbReference type="SAM" id="MobiDB-lite"/>
    </source>
</evidence>
<dbReference type="SMART" id="SM00422">
    <property type="entry name" value="HTH_MERR"/>
    <property type="match status" value="1"/>
</dbReference>
<keyword evidence="5" id="KW-1185">Reference proteome</keyword>
<proteinExistence type="predicted"/>
<dbReference type="InterPro" id="IPR009061">
    <property type="entry name" value="DNA-bd_dom_put_sf"/>
</dbReference>
<dbReference type="PANTHER" id="PTHR30204:SF93">
    <property type="entry name" value="HTH MERR-TYPE DOMAIN-CONTAINING PROTEIN"/>
    <property type="match status" value="1"/>
</dbReference>
<sequence length="272" mass="29451">MSAPTEDLLTVDQLAERTGIAVRTIRYYAGRGLLPAPRLRGRTGLYDVRHRARLELVSELTGLGFTLTAIERQLERVPHDAGPEELALQRVLLVPWVPETTEEMDRSELERRAGRPLSDADVERLERLGALTRLAGPGPESAGSGPMAAGPGPAAGAEPGATTVRLHGGAALGSAIRALDSELPPEYWARAHALVERHTAALADDLMDLFQREVLQPYRDRGRPADERSRLAAALAHLKPIMVHGVVATFGRAVNRTIRERVDPDDAATQSG</sequence>
<evidence type="ECO:0000256" key="1">
    <source>
        <dbReference type="ARBA" id="ARBA00023125"/>
    </source>
</evidence>
<protein>
    <submittedName>
        <fullName evidence="4">MerR family transcriptional regulator</fullName>
    </submittedName>
</protein>
<gene>
    <name evidence="4" type="ORF">WIS52_29015</name>
</gene>
<dbReference type="PANTHER" id="PTHR30204">
    <property type="entry name" value="REDOX-CYCLING DRUG-SENSING TRANSCRIPTIONAL ACTIVATOR SOXR"/>
    <property type="match status" value="1"/>
</dbReference>
<dbReference type="Pfam" id="PF13411">
    <property type="entry name" value="MerR_1"/>
    <property type="match status" value="1"/>
</dbReference>
<feature type="compositionally biased region" description="Low complexity" evidence="2">
    <location>
        <begin position="135"/>
        <end position="159"/>
    </location>
</feature>
<accession>A0ABV1KJA0</accession>
<name>A0ABV1KJA0_9PSEU</name>
<feature type="domain" description="HTH merR-type" evidence="3">
    <location>
        <begin position="8"/>
        <end position="76"/>
    </location>
</feature>
<dbReference type="PROSITE" id="PS50937">
    <property type="entry name" value="HTH_MERR_2"/>
    <property type="match status" value="1"/>
</dbReference>
<feature type="region of interest" description="Disordered" evidence="2">
    <location>
        <begin position="133"/>
        <end position="159"/>
    </location>
</feature>
<dbReference type="RefSeq" id="WP_349301602.1">
    <property type="nucleotide sequence ID" value="NZ_JBEDNQ010000015.1"/>
</dbReference>
<dbReference type="EMBL" id="JBEDNQ010000015">
    <property type="protein sequence ID" value="MEQ3554528.1"/>
    <property type="molecule type" value="Genomic_DNA"/>
</dbReference>
<keyword evidence="1" id="KW-0238">DNA-binding</keyword>
<dbReference type="PRINTS" id="PR00040">
    <property type="entry name" value="HTHMERR"/>
</dbReference>
<comment type="caution">
    <text evidence="4">The sequence shown here is derived from an EMBL/GenBank/DDBJ whole genome shotgun (WGS) entry which is preliminary data.</text>
</comment>
<evidence type="ECO:0000313" key="5">
    <source>
        <dbReference type="Proteomes" id="UP001494902"/>
    </source>
</evidence>
<dbReference type="Proteomes" id="UP001494902">
    <property type="component" value="Unassembled WGS sequence"/>
</dbReference>
<dbReference type="Gene3D" id="1.10.1660.10">
    <property type="match status" value="1"/>
</dbReference>
<evidence type="ECO:0000313" key="4">
    <source>
        <dbReference type="EMBL" id="MEQ3554528.1"/>
    </source>
</evidence>
<dbReference type="CDD" id="cd00592">
    <property type="entry name" value="HTH_MerR-like"/>
    <property type="match status" value="1"/>
</dbReference>
<dbReference type="InterPro" id="IPR047057">
    <property type="entry name" value="MerR_fam"/>
</dbReference>